<feature type="region of interest" description="Disordered" evidence="1">
    <location>
        <begin position="22"/>
        <end position="47"/>
    </location>
</feature>
<name>A0A8S1KYY5_PARPR</name>
<evidence type="ECO:0000256" key="1">
    <source>
        <dbReference type="SAM" id="MobiDB-lite"/>
    </source>
</evidence>
<organism evidence="2 3">
    <name type="scientific">Paramecium primaurelia</name>
    <dbReference type="NCBI Taxonomy" id="5886"/>
    <lineage>
        <taxon>Eukaryota</taxon>
        <taxon>Sar</taxon>
        <taxon>Alveolata</taxon>
        <taxon>Ciliophora</taxon>
        <taxon>Intramacronucleata</taxon>
        <taxon>Oligohymenophorea</taxon>
        <taxon>Peniculida</taxon>
        <taxon>Parameciidae</taxon>
        <taxon>Paramecium</taxon>
    </lineage>
</organism>
<keyword evidence="3" id="KW-1185">Reference proteome</keyword>
<dbReference type="Proteomes" id="UP000688137">
    <property type="component" value="Unassembled WGS sequence"/>
</dbReference>
<gene>
    <name evidence="2" type="ORF">PPRIM_AZ9-3.1.T0240118</name>
</gene>
<protein>
    <submittedName>
        <fullName evidence="2">Uncharacterized protein</fullName>
    </submittedName>
</protein>
<reference evidence="2" key="1">
    <citation type="submission" date="2021-01" db="EMBL/GenBank/DDBJ databases">
        <authorList>
            <consortium name="Genoscope - CEA"/>
            <person name="William W."/>
        </authorList>
    </citation>
    <scope>NUCLEOTIDE SEQUENCE</scope>
</reference>
<evidence type="ECO:0000313" key="2">
    <source>
        <dbReference type="EMBL" id="CAD8056054.1"/>
    </source>
</evidence>
<accession>A0A8S1KYY5</accession>
<feature type="compositionally biased region" description="Basic and acidic residues" evidence="1">
    <location>
        <begin position="23"/>
        <end position="39"/>
    </location>
</feature>
<proteinExistence type="predicted"/>
<comment type="caution">
    <text evidence="2">The sequence shown here is derived from an EMBL/GenBank/DDBJ whole genome shotgun (WGS) entry which is preliminary data.</text>
</comment>
<evidence type="ECO:0000313" key="3">
    <source>
        <dbReference type="Proteomes" id="UP000688137"/>
    </source>
</evidence>
<dbReference type="EMBL" id="CAJJDM010000022">
    <property type="protein sequence ID" value="CAD8056054.1"/>
    <property type="molecule type" value="Genomic_DNA"/>
</dbReference>
<sequence length="524" mass="62308">MNIVKQYRKAILRPTPTYNFFWSKKEQNQQKTGKNDEKNQNQTGEWKGKEEYLADLRKKRDEYEKMKIKNEKEVHTQTIRQAREHEVNYGKVDFAKVFIDNINIQYSNEFKHPEEMFNFLGTLKVQLTEQNLMSCVNAFIQFADKITEDDLIRYEFQEFQAILTKQIRIISNVENLIKITKLLDILCLPSEHEIWGQLEISILNRMSKLTLKQLLEILSHLSNQKEGSDQFWDQCENQIQGEINKLSDLNQQYQSVISTMMCYWRVQRGTKQFIRNLVGIMLKNSQDQQIYQQLPINTIIQGILVMGQLCEKQDIADIVKSQQFKNYFDGVEQYILKQFDTLNFEQICLISQGFGFEFGSDLLIQKLEGKILENFDKYELQELKFIIKSFLLSYRGSKKLFKMMMNKISSLKHEFTSIELAEIVKSYYITENDNQEFYVDIERKILQRLKEVREITTQEIYEIAYSYLITRIGSREFYKLLEIVITFRFDDLRQNAILMSKLHDLYLKSALCDTKLIERMASVL</sequence>
<dbReference type="AlphaFoldDB" id="A0A8S1KYY5"/>